<protein>
    <submittedName>
        <fullName evidence="2">Inner membrane CreD family protein</fullName>
    </submittedName>
</protein>
<sequence>MSDSPPTDSAPPRLPPRRALLSSQTRRLISLAALFALLQLPQCMVGNLIDERQQRQAEARLEIGGAWGPSQAVLGPVLVVPWERPGHAEPERGTLTLLPQRLDAEASLAPETRRRGLFAAVVYTARTGMAAQFSLPQRLPPELSVATLRWREAELVIGASQWRAGTAAPVLEANGRTLQPNLVEPPGWSCIGMGLMRFPLGLDRPFEGSLPVQAQLELRGADMLRLMPLAGQVALTLRGDWASPSFLGTELPQEVTQDGSGFRARWETGLHPPLLRLAGPGCERSRALGVTLLEAVPTYRMINRTAKYAMLFLALGLATYLLFEQVGKLRLHLAQYALLGLSLVLFPLLLLAFGEVLGFAPGYALSAAMVLGQATAWTGAVTRRRGLTALFGAMLAGLFGFIYVVLGLESYALLAGALALFLTLSAAMLAARRMNWGRQDMAA</sequence>
<gene>
    <name evidence="2" type="ORF">JYK14_22765</name>
</gene>
<evidence type="ECO:0000313" key="2">
    <source>
        <dbReference type="EMBL" id="MCO6418958.1"/>
    </source>
</evidence>
<dbReference type="InterPro" id="IPR010364">
    <property type="entry name" value="Uncharacterised_IM_CreD"/>
</dbReference>
<keyword evidence="1" id="KW-0812">Transmembrane</keyword>
<dbReference type="PANTHER" id="PTHR30092:SF0">
    <property type="entry name" value="INNER MEMBRANE PROTEIN CRED"/>
    <property type="match status" value="1"/>
</dbReference>
<evidence type="ECO:0000313" key="3">
    <source>
        <dbReference type="Proteomes" id="UP001523392"/>
    </source>
</evidence>
<dbReference type="Pfam" id="PF06123">
    <property type="entry name" value="CreD"/>
    <property type="match status" value="1"/>
</dbReference>
<dbReference type="EMBL" id="JAFIRR010000161">
    <property type="protein sequence ID" value="MCO6418958.1"/>
    <property type="molecule type" value="Genomic_DNA"/>
</dbReference>
<evidence type="ECO:0000256" key="1">
    <source>
        <dbReference type="SAM" id="Phobius"/>
    </source>
</evidence>
<feature type="transmembrane region" description="Helical" evidence="1">
    <location>
        <begin position="335"/>
        <end position="354"/>
    </location>
</feature>
<dbReference type="RefSeq" id="WP_252955585.1">
    <property type="nucleotide sequence ID" value="NZ_JAFIRR010000161.1"/>
</dbReference>
<name>A0ABT1DAK2_9PROT</name>
<dbReference type="PANTHER" id="PTHR30092">
    <property type="entry name" value="INNER MEMBRANE PROTEIN CRED"/>
    <property type="match status" value="1"/>
</dbReference>
<keyword evidence="1" id="KW-0472">Membrane</keyword>
<accession>A0ABT1DAK2</accession>
<reference evidence="2 3" key="1">
    <citation type="submission" date="2021-12" db="EMBL/GenBank/DDBJ databases">
        <title>Siccirubricoccus leaddurans sp. nov., a high concentration Zn2+ tolerance bacterium.</title>
        <authorList>
            <person name="Cao Y."/>
        </authorList>
    </citation>
    <scope>NUCLEOTIDE SEQUENCE [LARGE SCALE GENOMIC DNA]</scope>
    <source>
        <strain evidence="2 3">KC 17139</strain>
    </source>
</reference>
<feature type="transmembrane region" description="Helical" evidence="1">
    <location>
        <begin position="306"/>
        <end position="323"/>
    </location>
</feature>
<feature type="transmembrane region" description="Helical" evidence="1">
    <location>
        <begin position="387"/>
        <end position="406"/>
    </location>
</feature>
<feature type="transmembrane region" description="Helical" evidence="1">
    <location>
        <begin position="412"/>
        <end position="431"/>
    </location>
</feature>
<dbReference type="Proteomes" id="UP001523392">
    <property type="component" value="Unassembled WGS sequence"/>
</dbReference>
<comment type="caution">
    <text evidence="2">The sequence shown here is derived from an EMBL/GenBank/DDBJ whole genome shotgun (WGS) entry which is preliminary data.</text>
</comment>
<keyword evidence="1" id="KW-1133">Transmembrane helix</keyword>
<proteinExistence type="predicted"/>
<organism evidence="2 3">
    <name type="scientific">Siccirubricoccus soli</name>
    <dbReference type="NCBI Taxonomy" id="2899147"/>
    <lineage>
        <taxon>Bacteria</taxon>
        <taxon>Pseudomonadati</taxon>
        <taxon>Pseudomonadota</taxon>
        <taxon>Alphaproteobacteria</taxon>
        <taxon>Acetobacterales</taxon>
        <taxon>Roseomonadaceae</taxon>
        <taxon>Siccirubricoccus</taxon>
    </lineage>
</organism>
<keyword evidence="3" id="KW-1185">Reference proteome</keyword>
<dbReference type="NCBIfam" id="NF008712">
    <property type="entry name" value="PRK11715.1-1"/>
    <property type="match status" value="1"/>
</dbReference>